<feature type="transmembrane region" description="Helical" evidence="8">
    <location>
        <begin position="538"/>
        <end position="562"/>
    </location>
</feature>
<keyword evidence="11" id="KW-1185">Reference proteome</keyword>
<comment type="subcellular location">
    <subcellularLocation>
        <location evidence="1">Cell membrane</location>
        <topology evidence="1">Multi-pass membrane protein</topology>
    </subcellularLocation>
</comment>
<dbReference type="AlphaFoldDB" id="A0AAD7ZRY8"/>
<evidence type="ECO:0000256" key="2">
    <source>
        <dbReference type="ARBA" id="ARBA00022475"/>
    </source>
</evidence>
<accession>A0AAD7ZRY8</accession>
<dbReference type="GO" id="GO:0005886">
    <property type="term" value="C:plasma membrane"/>
    <property type="evidence" value="ECO:0007669"/>
    <property type="project" value="UniProtKB-SubCell"/>
</dbReference>
<feature type="transmembrane region" description="Helical" evidence="8">
    <location>
        <begin position="320"/>
        <end position="340"/>
    </location>
</feature>
<feature type="signal peptide" evidence="9">
    <location>
        <begin position="1"/>
        <end position="15"/>
    </location>
</feature>
<evidence type="ECO:0000256" key="5">
    <source>
        <dbReference type="ARBA" id="ARBA00023136"/>
    </source>
</evidence>
<dbReference type="PANTHER" id="PTHR42643">
    <property type="entry name" value="IONOTROPIC RECEPTOR 20A-RELATED"/>
    <property type="match status" value="1"/>
</dbReference>
<name>A0AAD7ZRY8_DIPPU</name>
<reference evidence="10" key="2">
    <citation type="submission" date="2023-05" db="EMBL/GenBank/DDBJ databases">
        <authorList>
            <person name="Fouks B."/>
        </authorList>
    </citation>
    <scope>NUCLEOTIDE SEQUENCE</scope>
    <source>
        <strain evidence="10">Stay&amp;Tobe</strain>
        <tissue evidence="10">Testes</tissue>
    </source>
</reference>
<keyword evidence="5 8" id="KW-0472">Membrane</keyword>
<feature type="transmembrane region" description="Helical" evidence="8">
    <location>
        <begin position="352"/>
        <end position="378"/>
    </location>
</feature>
<evidence type="ECO:0000256" key="3">
    <source>
        <dbReference type="ARBA" id="ARBA00022692"/>
    </source>
</evidence>
<dbReference type="Gene3D" id="3.40.190.10">
    <property type="entry name" value="Periplasmic binding protein-like II"/>
    <property type="match status" value="1"/>
</dbReference>
<dbReference type="PANTHER" id="PTHR42643:SF30">
    <property type="entry name" value="IONOTROPIC RECEPTOR 40A-RELATED"/>
    <property type="match status" value="1"/>
</dbReference>
<keyword evidence="4 8" id="KW-1133">Transmembrane helix</keyword>
<dbReference type="Proteomes" id="UP001233999">
    <property type="component" value="Unassembled WGS sequence"/>
</dbReference>
<proteinExistence type="predicted"/>
<keyword evidence="6" id="KW-0675">Receptor</keyword>
<dbReference type="InterPro" id="IPR052192">
    <property type="entry name" value="Insect_Ionotropic_Sensory_Rcpt"/>
</dbReference>
<comment type="caution">
    <text evidence="10">The sequence shown here is derived from an EMBL/GenBank/DDBJ whole genome shotgun (WGS) entry which is preliminary data.</text>
</comment>
<evidence type="ECO:0000313" key="11">
    <source>
        <dbReference type="Proteomes" id="UP001233999"/>
    </source>
</evidence>
<reference evidence="10" key="1">
    <citation type="journal article" date="2023" name="IScience">
        <title>Live-bearing cockroach genome reveals convergent evolutionary mechanisms linked to viviparity in insects and beyond.</title>
        <authorList>
            <person name="Fouks B."/>
            <person name="Harrison M.C."/>
            <person name="Mikhailova A.A."/>
            <person name="Marchal E."/>
            <person name="English S."/>
            <person name="Carruthers M."/>
            <person name="Jennings E.C."/>
            <person name="Chiamaka E.L."/>
            <person name="Frigard R.A."/>
            <person name="Pippel M."/>
            <person name="Attardo G.M."/>
            <person name="Benoit J.B."/>
            <person name="Bornberg-Bauer E."/>
            <person name="Tobe S.S."/>
        </authorList>
    </citation>
    <scope>NUCLEOTIDE SEQUENCE</scope>
    <source>
        <strain evidence="10">Stay&amp;Tobe</strain>
    </source>
</reference>
<keyword evidence="3 8" id="KW-0812">Transmembrane</keyword>
<dbReference type="EMBL" id="JASPKZ010007259">
    <property type="protein sequence ID" value="KAJ9585591.1"/>
    <property type="molecule type" value="Genomic_DNA"/>
</dbReference>
<organism evidence="10 11">
    <name type="scientific">Diploptera punctata</name>
    <name type="common">Pacific beetle cockroach</name>
    <dbReference type="NCBI Taxonomy" id="6984"/>
    <lineage>
        <taxon>Eukaryota</taxon>
        <taxon>Metazoa</taxon>
        <taxon>Ecdysozoa</taxon>
        <taxon>Arthropoda</taxon>
        <taxon>Hexapoda</taxon>
        <taxon>Insecta</taxon>
        <taxon>Pterygota</taxon>
        <taxon>Neoptera</taxon>
        <taxon>Polyneoptera</taxon>
        <taxon>Dictyoptera</taxon>
        <taxon>Blattodea</taxon>
        <taxon>Blaberoidea</taxon>
        <taxon>Blaberidae</taxon>
        <taxon>Diplopterinae</taxon>
        <taxon>Diploptera</taxon>
    </lineage>
</organism>
<evidence type="ECO:0000313" key="10">
    <source>
        <dbReference type="EMBL" id="KAJ9585591.1"/>
    </source>
</evidence>
<keyword evidence="7" id="KW-0325">Glycoprotein</keyword>
<keyword evidence="2" id="KW-1003">Cell membrane</keyword>
<keyword evidence="9" id="KW-0732">Signal</keyword>
<gene>
    <name evidence="10" type="ORF">L9F63_002621</name>
</gene>
<evidence type="ECO:0000256" key="9">
    <source>
        <dbReference type="SAM" id="SignalP"/>
    </source>
</evidence>
<evidence type="ECO:0000256" key="1">
    <source>
        <dbReference type="ARBA" id="ARBA00004651"/>
    </source>
</evidence>
<feature type="chain" id="PRO_5042015582" evidence="9">
    <location>
        <begin position="16"/>
        <end position="569"/>
    </location>
</feature>
<evidence type="ECO:0000256" key="6">
    <source>
        <dbReference type="ARBA" id="ARBA00023170"/>
    </source>
</evidence>
<evidence type="ECO:0000256" key="7">
    <source>
        <dbReference type="ARBA" id="ARBA00023180"/>
    </source>
</evidence>
<protein>
    <submittedName>
        <fullName evidence="10">Uncharacterized protein</fullName>
    </submittedName>
</protein>
<dbReference type="SUPFAM" id="SSF53850">
    <property type="entry name" value="Periplasmic binding protein-like II"/>
    <property type="match status" value="1"/>
</dbReference>
<evidence type="ECO:0000256" key="4">
    <source>
        <dbReference type="ARBA" id="ARBA00022989"/>
    </source>
</evidence>
<evidence type="ECO:0000256" key="8">
    <source>
        <dbReference type="SAM" id="Phobius"/>
    </source>
</evidence>
<sequence>MRSLLLLCCVIEIYGIDFSLNETAHVTLGVMEKQHTACLYTLYSPHWSKNANLEYVKLLAKLRSIQIAVVAMSSLTEVFNRSKCSENLPLYLLMHNDGPTQEDLKKISRSILLRARWLQFFPVNTSLDEFFRDIFVPYDCEFSALQHVNGGFVLTEVYKHSMEQVLQKHVVANWRNHNFVWTNLTMLQRRNDLQGDEEALKMKCENMNNNFCKILLEIWSILEHKMNFCSRAVAEWLGQNVLVQNDGAYAGWSLHWENFFLMEFRPADVGVNIYGMTTERKEFVNYVSVAFLNRISLFIKKNGSRMSRFGHILQPFSSGFWLTILLFLLVLTSVLSLTWFHKTTPSALSSRVVYLTAYLTFMIIFTAYSATFISILTVHRNTLPFTHYQGLIHIDTYQCGVPAASIFLSIFEDATDPVFQEVYKKMLAPKLKSLPKSVDEGFHRVCDQENYAFVADAEDINFNDCELVAVPGTDIYLPCSFIINKHSPYNRILSHHLENLRRTGILKKIKIAMRESPDENKDSELSNLAATMEDTLPIFIILLCGGLVAILCLVVENVYFYISSKSLTN</sequence>